<feature type="region of interest" description="Disordered" evidence="1">
    <location>
        <begin position="1"/>
        <end position="29"/>
    </location>
</feature>
<evidence type="ECO:0000313" key="2">
    <source>
        <dbReference type="EMBL" id="KAK3786943.1"/>
    </source>
</evidence>
<feature type="compositionally biased region" description="Low complexity" evidence="1">
    <location>
        <begin position="247"/>
        <end position="257"/>
    </location>
</feature>
<keyword evidence="3" id="KW-1185">Reference proteome</keyword>
<evidence type="ECO:0000256" key="1">
    <source>
        <dbReference type="SAM" id="MobiDB-lite"/>
    </source>
</evidence>
<protein>
    <submittedName>
        <fullName evidence="2">Uncharacterized protein</fullName>
    </submittedName>
</protein>
<gene>
    <name evidence="2" type="ORF">RRG08_037408</name>
</gene>
<feature type="compositionally biased region" description="Polar residues" evidence="1">
    <location>
        <begin position="269"/>
        <end position="280"/>
    </location>
</feature>
<reference evidence="2" key="1">
    <citation type="journal article" date="2023" name="G3 (Bethesda)">
        <title>A reference genome for the long-term kleptoplast-retaining sea slug Elysia crispata morphotype clarki.</title>
        <authorList>
            <person name="Eastman K.E."/>
            <person name="Pendleton A.L."/>
            <person name="Shaikh M.A."/>
            <person name="Suttiyut T."/>
            <person name="Ogas R."/>
            <person name="Tomko P."/>
            <person name="Gavelis G."/>
            <person name="Widhalm J.R."/>
            <person name="Wisecaver J.H."/>
        </authorList>
    </citation>
    <scope>NUCLEOTIDE SEQUENCE</scope>
    <source>
        <strain evidence="2">ECLA1</strain>
    </source>
</reference>
<feature type="region of interest" description="Disordered" evidence="1">
    <location>
        <begin position="245"/>
        <end position="292"/>
    </location>
</feature>
<evidence type="ECO:0000313" key="3">
    <source>
        <dbReference type="Proteomes" id="UP001283361"/>
    </source>
</evidence>
<accession>A0AAE1DZ61</accession>
<proteinExistence type="predicted"/>
<dbReference type="Proteomes" id="UP001283361">
    <property type="component" value="Unassembled WGS sequence"/>
</dbReference>
<name>A0AAE1DZ61_9GAST</name>
<dbReference type="EMBL" id="JAWDGP010001927">
    <property type="protein sequence ID" value="KAK3786943.1"/>
    <property type="molecule type" value="Genomic_DNA"/>
</dbReference>
<comment type="caution">
    <text evidence="2">The sequence shown here is derived from an EMBL/GenBank/DDBJ whole genome shotgun (WGS) entry which is preliminary data.</text>
</comment>
<sequence>MNTGFDSSTEDLQHSTNSETDNLKSHESKKDHMIVADAYERNTKTINSSVGVPLEIFPYRFPENETKVEASTCRSVGIPEVISPRLSEAHLAYLLKLPHSSAIATNNHDHTSAASFSTGLSAHLTLPFQPYDKRLSRSMTSSTMQGSLFDHRKETEPAINYLSPNSSTGTIEALQVHQQPADFSSLGAYVLSRLSTNGSRPPHTIDVAPSVETKGYLPSLQVSQEYNVDSPFMISTSHRLIEENVHQRSFNSQQSSRRATRSKEVQKPRMTNETLISGNAGSVEGSKDRDSTVTEVKRRRSMSFGHRECDEPELHRGKLLSIYGSGKESSSVPAHIKDSEMYTIYNSWALKNYGDSGKTKTVTRNKYRRIVRILTGDDSSATDNAKFKFWVKAKGFCLSPAKATGGERILLVPSKHEILDVEIKDAKSKQTTEEAQVKIKELPTAEDTVMDQKVHS</sequence>
<organism evidence="2 3">
    <name type="scientific">Elysia crispata</name>
    <name type="common">lettuce slug</name>
    <dbReference type="NCBI Taxonomy" id="231223"/>
    <lineage>
        <taxon>Eukaryota</taxon>
        <taxon>Metazoa</taxon>
        <taxon>Spiralia</taxon>
        <taxon>Lophotrochozoa</taxon>
        <taxon>Mollusca</taxon>
        <taxon>Gastropoda</taxon>
        <taxon>Heterobranchia</taxon>
        <taxon>Euthyneura</taxon>
        <taxon>Panpulmonata</taxon>
        <taxon>Sacoglossa</taxon>
        <taxon>Placobranchoidea</taxon>
        <taxon>Plakobranchidae</taxon>
        <taxon>Elysia</taxon>
    </lineage>
</organism>
<dbReference type="AlphaFoldDB" id="A0AAE1DZ61"/>